<feature type="binding site" evidence="12">
    <location>
        <position position="337"/>
    </location>
    <ligand>
        <name>(2R)-2-phosphoglycerate</name>
        <dbReference type="ChEBI" id="CHEBI:58289"/>
    </ligand>
</feature>
<dbReference type="NCBIfam" id="TIGR01060">
    <property type="entry name" value="eno"/>
    <property type="match status" value="1"/>
</dbReference>
<keyword evidence="7 12" id="KW-0479">Metal-binding</keyword>
<feature type="binding site" evidence="14">
    <location>
        <begin position="364"/>
        <end position="367"/>
    </location>
    <ligand>
        <name>substrate</name>
    </ligand>
</feature>
<dbReference type="InterPro" id="IPR029017">
    <property type="entry name" value="Enolase-like_N"/>
</dbReference>
<dbReference type="SMART" id="SM01193">
    <property type="entry name" value="Enolase_N"/>
    <property type="match status" value="1"/>
</dbReference>
<dbReference type="EMBL" id="RRUE01000001">
    <property type="protein sequence ID" value="RRN45334.1"/>
    <property type="molecule type" value="Genomic_DNA"/>
</dbReference>
<feature type="binding site" evidence="14">
    <location>
        <position position="285"/>
    </location>
    <ligand>
        <name>substrate</name>
    </ligand>
</feature>
<keyword evidence="5 12" id="KW-0963">Cytoplasm</keyword>
<dbReference type="Gene3D" id="3.30.390.10">
    <property type="entry name" value="Enolase-like, N-terminal domain"/>
    <property type="match status" value="1"/>
</dbReference>
<dbReference type="Pfam" id="PF03952">
    <property type="entry name" value="Enolase_N"/>
    <property type="match status" value="1"/>
</dbReference>
<feature type="active site" description="Proton acceptor" evidence="12 13">
    <location>
        <position position="337"/>
    </location>
</feature>
<feature type="binding site" evidence="14">
    <location>
        <position position="164"/>
    </location>
    <ligand>
        <name>substrate</name>
    </ligand>
</feature>
<feature type="binding site" evidence="14">
    <location>
        <position position="388"/>
    </location>
    <ligand>
        <name>substrate</name>
    </ligand>
</feature>
<dbReference type="InterPro" id="IPR020810">
    <property type="entry name" value="Enolase_C"/>
</dbReference>
<dbReference type="FunFam" id="3.30.390.10:FF:000001">
    <property type="entry name" value="Enolase"/>
    <property type="match status" value="1"/>
</dbReference>
<name>A0A426FRR9_9BURK</name>
<dbReference type="AlphaFoldDB" id="A0A426FRR9"/>
<dbReference type="InterPro" id="IPR020811">
    <property type="entry name" value="Enolase_N"/>
</dbReference>
<dbReference type="InterPro" id="IPR000941">
    <property type="entry name" value="Enolase"/>
</dbReference>
<dbReference type="PIRSF" id="PIRSF001400">
    <property type="entry name" value="Enolase"/>
    <property type="match status" value="1"/>
</dbReference>
<evidence type="ECO:0000313" key="19">
    <source>
        <dbReference type="Proteomes" id="UP000270261"/>
    </source>
</evidence>
<comment type="subcellular location">
    <subcellularLocation>
        <location evidence="12">Cytoplasm</location>
    </subcellularLocation>
    <subcellularLocation>
        <location evidence="12">Secreted</location>
    </subcellularLocation>
    <subcellularLocation>
        <location evidence="12">Cell surface</location>
    </subcellularLocation>
    <text evidence="12">Fractions of enolase are present in both the cytoplasm and on the cell surface.</text>
</comment>
<dbReference type="EC" id="4.2.1.11" evidence="3 12"/>
<reference evidence="18 19" key="1">
    <citation type="submission" date="2018-11" db="EMBL/GenBank/DDBJ databases">
        <title>Genome sequencing of Lautropia sp. KCOM 2505 (= ChDC F240).</title>
        <authorList>
            <person name="Kook J.-K."/>
            <person name="Park S.-N."/>
            <person name="Lim Y.K."/>
        </authorList>
    </citation>
    <scope>NUCLEOTIDE SEQUENCE [LARGE SCALE GENOMIC DNA]</scope>
    <source>
        <strain evidence="18 19">KCOM 2505</strain>
    </source>
</reference>
<comment type="cofactor">
    <cofactor evidence="12">
        <name>Mg(2+)</name>
        <dbReference type="ChEBI" id="CHEBI:18420"/>
    </cofactor>
    <text evidence="12">Binds a second Mg(2+) ion via substrate during catalysis.</text>
</comment>
<dbReference type="GO" id="GO:0006096">
    <property type="term" value="P:glycolytic process"/>
    <property type="evidence" value="ECO:0007669"/>
    <property type="project" value="UniProtKB-UniRule"/>
</dbReference>
<evidence type="ECO:0000313" key="18">
    <source>
        <dbReference type="EMBL" id="RRN45334.1"/>
    </source>
</evidence>
<dbReference type="OrthoDB" id="9804716at2"/>
<protein>
    <recommendedName>
        <fullName evidence="4 12">Enolase</fullName>
        <ecNumber evidence="3 12">4.2.1.11</ecNumber>
    </recommendedName>
    <alternativeName>
        <fullName evidence="12">2-phospho-D-glycerate hydro-lyase</fullName>
    </alternativeName>
    <alternativeName>
        <fullName evidence="12">2-phosphoglycerate dehydratase</fullName>
    </alternativeName>
</protein>
<evidence type="ECO:0000256" key="3">
    <source>
        <dbReference type="ARBA" id="ARBA00012058"/>
    </source>
</evidence>
<dbReference type="CDD" id="cd03313">
    <property type="entry name" value="enolase"/>
    <property type="match status" value="1"/>
</dbReference>
<evidence type="ECO:0000256" key="15">
    <source>
        <dbReference type="PIRSR" id="PIRSR001400-3"/>
    </source>
</evidence>
<feature type="binding site" evidence="12 15">
    <location>
        <position position="312"/>
    </location>
    <ligand>
        <name>Mg(2+)</name>
        <dbReference type="ChEBI" id="CHEBI:18420"/>
    </ligand>
</feature>
<evidence type="ECO:0000259" key="17">
    <source>
        <dbReference type="SMART" id="SM01193"/>
    </source>
</evidence>
<dbReference type="Gene3D" id="3.20.20.120">
    <property type="entry name" value="Enolase-like C-terminal domain"/>
    <property type="match status" value="1"/>
</dbReference>
<dbReference type="GO" id="GO:0000015">
    <property type="term" value="C:phosphopyruvate hydratase complex"/>
    <property type="evidence" value="ECO:0007669"/>
    <property type="project" value="InterPro"/>
</dbReference>
<dbReference type="SUPFAM" id="SSF51604">
    <property type="entry name" value="Enolase C-terminal domain-like"/>
    <property type="match status" value="1"/>
</dbReference>
<dbReference type="GO" id="GO:0009986">
    <property type="term" value="C:cell surface"/>
    <property type="evidence" value="ECO:0007669"/>
    <property type="project" value="UniProtKB-SubCell"/>
</dbReference>
<dbReference type="GO" id="GO:0005576">
    <property type="term" value="C:extracellular region"/>
    <property type="evidence" value="ECO:0007669"/>
    <property type="project" value="UniProtKB-SubCell"/>
</dbReference>
<evidence type="ECO:0000256" key="1">
    <source>
        <dbReference type="ARBA" id="ARBA00005031"/>
    </source>
</evidence>
<keyword evidence="18" id="KW-0670">Pyruvate</keyword>
<comment type="caution">
    <text evidence="18">The sequence shown here is derived from an EMBL/GenBank/DDBJ whole genome shotgun (WGS) entry which is preliminary data.</text>
</comment>
<feature type="binding site" evidence="12">
    <location>
        <position position="163"/>
    </location>
    <ligand>
        <name>(2R)-2-phosphoglycerate</name>
        <dbReference type="ChEBI" id="CHEBI:58289"/>
    </ligand>
</feature>
<comment type="cofactor">
    <cofactor evidence="15">
        <name>Mg(2+)</name>
        <dbReference type="ChEBI" id="CHEBI:18420"/>
    </cofactor>
    <text evidence="15">Mg(2+) is required for catalysis and for stabilizing the dimer.</text>
</comment>
<comment type="catalytic activity">
    <reaction evidence="12">
        <text>(2R)-2-phosphoglycerate = phosphoenolpyruvate + H2O</text>
        <dbReference type="Rhea" id="RHEA:10164"/>
        <dbReference type="ChEBI" id="CHEBI:15377"/>
        <dbReference type="ChEBI" id="CHEBI:58289"/>
        <dbReference type="ChEBI" id="CHEBI:58702"/>
        <dbReference type="EC" id="4.2.1.11"/>
    </reaction>
</comment>
<evidence type="ECO:0000256" key="7">
    <source>
        <dbReference type="ARBA" id="ARBA00022723"/>
    </source>
</evidence>
<feature type="binding site" evidence="12">
    <location>
        <position position="367"/>
    </location>
    <ligand>
        <name>(2R)-2-phosphoglycerate</name>
        <dbReference type="ChEBI" id="CHEBI:58289"/>
    </ligand>
</feature>
<feature type="domain" description="Enolase N-terminal" evidence="17">
    <location>
        <begin position="4"/>
        <end position="134"/>
    </location>
</feature>
<dbReference type="SMART" id="SM01192">
    <property type="entry name" value="Enolase_C"/>
    <property type="match status" value="1"/>
</dbReference>
<dbReference type="SFLD" id="SFLDF00002">
    <property type="entry name" value="enolase"/>
    <property type="match status" value="1"/>
</dbReference>
<dbReference type="Proteomes" id="UP000270261">
    <property type="component" value="Unassembled WGS sequence"/>
</dbReference>
<feature type="binding site" evidence="12">
    <location>
        <position position="366"/>
    </location>
    <ligand>
        <name>(2R)-2-phosphoglycerate</name>
        <dbReference type="ChEBI" id="CHEBI:58289"/>
    </ligand>
</feature>
<feature type="binding site" evidence="12 15">
    <location>
        <position position="242"/>
    </location>
    <ligand>
        <name>Mg(2+)</name>
        <dbReference type="ChEBI" id="CHEBI:18420"/>
    </ligand>
</feature>
<evidence type="ECO:0000256" key="2">
    <source>
        <dbReference type="ARBA" id="ARBA00009604"/>
    </source>
</evidence>
<evidence type="ECO:0000256" key="4">
    <source>
        <dbReference type="ARBA" id="ARBA00017068"/>
    </source>
</evidence>
<comment type="function">
    <text evidence="11 12">Catalyzes the reversible conversion of 2-phosphoglycerate (2-PG) into phosphoenolpyruvate (PEP). It is essential for the degradation of carbohydrates via glycolysis.</text>
</comment>
<evidence type="ECO:0000256" key="12">
    <source>
        <dbReference type="HAMAP-Rule" id="MF_00318"/>
    </source>
</evidence>
<feature type="active site" description="Proton donor" evidence="12 13">
    <location>
        <position position="205"/>
    </location>
</feature>
<evidence type="ECO:0000256" key="9">
    <source>
        <dbReference type="ARBA" id="ARBA00023152"/>
    </source>
</evidence>
<keyword evidence="8 12" id="KW-0460">Magnesium</keyword>
<keyword evidence="6 12" id="KW-0964">Secreted</keyword>
<feature type="binding site" evidence="14">
    <location>
        <position position="155"/>
    </location>
    <ligand>
        <name>substrate</name>
    </ligand>
</feature>
<feature type="binding site" evidence="14">
    <location>
        <position position="312"/>
    </location>
    <ligand>
        <name>substrate</name>
    </ligand>
</feature>
<dbReference type="PROSITE" id="PS00164">
    <property type="entry name" value="ENOLASE"/>
    <property type="match status" value="1"/>
</dbReference>
<dbReference type="GO" id="GO:0000287">
    <property type="term" value="F:magnesium ion binding"/>
    <property type="evidence" value="ECO:0007669"/>
    <property type="project" value="UniProtKB-UniRule"/>
</dbReference>
<dbReference type="PRINTS" id="PR00148">
    <property type="entry name" value="ENOLASE"/>
</dbReference>
<dbReference type="SFLD" id="SFLDS00001">
    <property type="entry name" value="Enolase"/>
    <property type="match status" value="1"/>
</dbReference>
<evidence type="ECO:0000256" key="14">
    <source>
        <dbReference type="PIRSR" id="PIRSR001400-2"/>
    </source>
</evidence>
<feature type="binding site" evidence="12">
    <location>
        <position position="388"/>
    </location>
    <ligand>
        <name>(2R)-2-phosphoglycerate</name>
        <dbReference type="ChEBI" id="CHEBI:58289"/>
    </ligand>
</feature>
<dbReference type="GO" id="GO:0004634">
    <property type="term" value="F:phosphopyruvate hydratase activity"/>
    <property type="evidence" value="ECO:0007669"/>
    <property type="project" value="UniProtKB-UniRule"/>
</dbReference>
<dbReference type="PANTHER" id="PTHR11902">
    <property type="entry name" value="ENOLASE"/>
    <property type="match status" value="1"/>
</dbReference>
<sequence length="429" mass="46256">MSTIVDIIGREIIDSRGNPTVECDVLLESGVMGRAAVPSGASTGSREAIELRDNDAKRYGGKGVLKAVENINTEISEAVLGLDATEQAYVDRTLIELDGTDNKANLGANAMLAVSMAVARAAAEESGLPLYRYFGGSGQMALPVPMMNVINGGAHANNNLDLQEFMIIPLGAPTFREALRYGAETFHALKKLINDAGMPTSVGDEGGFAPSVDSHEAALKLIVQAIEKAGYRPGEDIALGLDCASSEFYKDGKYNLAGEKKVLTAAEFTKLLSDWVAKYPIISIEDGMAENDWDGWKHLTERLGDKVQLVGDDLFVTNTKILREGIDKGIANSILIKVNQIGTLTETFSAIELAKTHAYTAVVSHRSGETEDTTIADIAVATNAMQIKTGSMSRSDRISKYNQLLRIEEDLGETAVYPGRDAFYSIRRR</sequence>
<dbReference type="SFLD" id="SFLDG00178">
    <property type="entry name" value="enolase"/>
    <property type="match status" value="1"/>
</dbReference>
<dbReference type="PANTHER" id="PTHR11902:SF1">
    <property type="entry name" value="ENOLASE"/>
    <property type="match status" value="1"/>
</dbReference>
<dbReference type="Pfam" id="PF00113">
    <property type="entry name" value="Enolase_C"/>
    <property type="match status" value="1"/>
</dbReference>
<dbReference type="SUPFAM" id="SSF54826">
    <property type="entry name" value="Enolase N-terminal domain-like"/>
    <property type="match status" value="1"/>
</dbReference>
<dbReference type="HAMAP" id="MF_00318">
    <property type="entry name" value="Enolase"/>
    <property type="match status" value="1"/>
</dbReference>
<gene>
    <name evidence="12" type="primary">eno</name>
    <name evidence="18" type="ORF">EHV23_03670</name>
</gene>
<dbReference type="InterPro" id="IPR036849">
    <property type="entry name" value="Enolase-like_C_sf"/>
</dbReference>
<evidence type="ECO:0000256" key="10">
    <source>
        <dbReference type="ARBA" id="ARBA00023239"/>
    </source>
</evidence>
<evidence type="ECO:0000259" key="16">
    <source>
        <dbReference type="SMART" id="SM01192"/>
    </source>
</evidence>
<evidence type="ECO:0000256" key="13">
    <source>
        <dbReference type="PIRSR" id="PIRSR001400-1"/>
    </source>
</evidence>
<evidence type="ECO:0000256" key="6">
    <source>
        <dbReference type="ARBA" id="ARBA00022525"/>
    </source>
</evidence>
<evidence type="ECO:0000256" key="5">
    <source>
        <dbReference type="ARBA" id="ARBA00022490"/>
    </source>
</evidence>
<dbReference type="InterPro" id="IPR020809">
    <property type="entry name" value="Enolase_CS"/>
</dbReference>
<feature type="binding site" evidence="12 15">
    <location>
        <position position="285"/>
    </location>
    <ligand>
        <name>Mg(2+)</name>
        <dbReference type="ChEBI" id="CHEBI:18420"/>
    </ligand>
</feature>
<proteinExistence type="inferred from homology"/>
<keyword evidence="19" id="KW-1185">Reference proteome</keyword>
<comment type="similarity">
    <text evidence="2 12">Belongs to the enolase family.</text>
</comment>
<dbReference type="FunFam" id="3.20.20.120:FF:000001">
    <property type="entry name" value="Enolase"/>
    <property type="match status" value="1"/>
</dbReference>
<dbReference type="RefSeq" id="WP_125094762.1">
    <property type="nucleotide sequence ID" value="NZ_RRUE01000001.1"/>
</dbReference>
<dbReference type="UniPathway" id="UPA00109">
    <property type="reaction ID" value="UER00187"/>
</dbReference>
<accession>A0A426FRR9</accession>
<keyword evidence="9 12" id="KW-0324">Glycolysis</keyword>
<feature type="domain" description="Enolase C-terminal TIM barrel" evidence="16">
    <location>
        <begin position="139"/>
        <end position="425"/>
    </location>
</feature>
<comment type="pathway">
    <text evidence="1 12">Carbohydrate degradation; glycolysis; pyruvate from D-glyceraldehyde 3-phosphate: step 4/5.</text>
</comment>
<evidence type="ECO:0000256" key="8">
    <source>
        <dbReference type="ARBA" id="ARBA00022842"/>
    </source>
</evidence>
<evidence type="ECO:0000256" key="11">
    <source>
        <dbReference type="ARBA" id="ARBA00045763"/>
    </source>
</evidence>
<organism evidence="18 19">
    <name type="scientific">Lautropia dentalis</name>
    <dbReference type="NCBI Taxonomy" id="2490857"/>
    <lineage>
        <taxon>Bacteria</taxon>
        <taxon>Pseudomonadati</taxon>
        <taxon>Pseudomonadota</taxon>
        <taxon>Betaproteobacteria</taxon>
        <taxon>Burkholderiales</taxon>
        <taxon>Burkholderiaceae</taxon>
        <taxon>Lautropia</taxon>
    </lineage>
</organism>
<keyword evidence="10 12" id="KW-0456">Lyase</keyword>